<feature type="region of interest" description="Disordered" evidence="1">
    <location>
        <begin position="764"/>
        <end position="786"/>
    </location>
</feature>
<dbReference type="GO" id="GO:0016358">
    <property type="term" value="P:dendrite development"/>
    <property type="evidence" value="ECO:0007669"/>
    <property type="project" value="TreeGrafter"/>
</dbReference>
<feature type="region of interest" description="Disordered" evidence="1">
    <location>
        <begin position="842"/>
        <end position="935"/>
    </location>
</feature>
<feature type="region of interest" description="Disordered" evidence="1">
    <location>
        <begin position="955"/>
        <end position="1031"/>
    </location>
</feature>
<accession>A0A9D3PGE5</accession>
<dbReference type="AlphaFoldDB" id="A0A9D3PGE5"/>
<dbReference type="PANTHER" id="PTHR13843">
    <property type="entry name" value="MICROTUBULE-ASSOCIATED PROTEIN"/>
    <property type="match status" value="1"/>
</dbReference>
<organism evidence="3 4">
    <name type="scientific">Megalops atlanticus</name>
    <name type="common">Tarpon</name>
    <name type="synonym">Clupea gigantea</name>
    <dbReference type="NCBI Taxonomy" id="7932"/>
    <lineage>
        <taxon>Eukaryota</taxon>
        <taxon>Metazoa</taxon>
        <taxon>Chordata</taxon>
        <taxon>Craniata</taxon>
        <taxon>Vertebrata</taxon>
        <taxon>Euteleostomi</taxon>
        <taxon>Actinopterygii</taxon>
        <taxon>Neopterygii</taxon>
        <taxon>Teleostei</taxon>
        <taxon>Elopiformes</taxon>
        <taxon>Megalopidae</taxon>
        <taxon>Megalops</taxon>
    </lineage>
</organism>
<dbReference type="GO" id="GO:0030425">
    <property type="term" value="C:dendrite"/>
    <property type="evidence" value="ECO:0007669"/>
    <property type="project" value="TreeGrafter"/>
</dbReference>
<feature type="compositionally biased region" description="Polar residues" evidence="1">
    <location>
        <begin position="987"/>
        <end position="1004"/>
    </location>
</feature>
<feature type="region of interest" description="Disordered" evidence="1">
    <location>
        <begin position="721"/>
        <end position="748"/>
    </location>
</feature>
<dbReference type="Proteomes" id="UP001046870">
    <property type="component" value="Chromosome 22"/>
</dbReference>
<dbReference type="GO" id="GO:0000226">
    <property type="term" value="P:microtubule cytoskeleton organization"/>
    <property type="evidence" value="ECO:0007669"/>
    <property type="project" value="InterPro"/>
</dbReference>
<evidence type="ECO:0000313" key="3">
    <source>
        <dbReference type="EMBL" id="KAG7456788.1"/>
    </source>
</evidence>
<reference evidence="3" key="1">
    <citation type="submission" date="2021-01" db="EMBL/GenBank/DDBJ databases">
        <authorList>
            <person name="Zahm M."/>
            <person name="Roques C."/>
            <person name="Cabau C."/>
            <person name="Klopp C."/>
            <person name="Donnadieu C."/>
            <person name="Jouanno E."/>
            <person name="Lampietro C."/>
            <person name="Louis A."/>
            <person name="Herpin A."/>
            <person name="Echchiki A."/>
            <person name="Berthelot C."/>
            <person name="Parey E."/>
            <person name="Roest-Crollius H."/>
            <person name="Braasch I."/>
            <person name="Postlethwait J."/>
            <person name="Bobe J."/>
            <person name="Montfort J."/>
            <person name="Bouchez O."/>
            <person name="Begum T."/>
            <person name="Mejri S."/>
            <person name="Adams A."/>
            <person name="Chen W.-J."/>
            <person name="Guiguen Y."/>
        </authorList>
    </citation>
    <scope>NUCLEOTIDE SEQUENCE</scope>
    <source>
        <strain evidence="3">YG-15Mar2019-1</strain>
        <tissue evidence="3">Brain</tissue>
    </source>
</reference>
<dbReference type="InterPro" id="IPR026074">
    <property type="entry name" value="MAP1"/>
</dbReference>
<feature type="region of interest" description="Disordered" evidence="1">
    <location>
        <begin position="667"/>
        <end position="706"/>
    </location>
</feature>
<comment type="caution">
    <text evidence="3">The sequence shown here is derived from an EMBL/GenBank/DDBJ whole genome shotgun (WGS) entry which is preliminary data.</text>
</comment>
<feature type="compositionally biased region" description="Basic and acidic residues" evidence="1">
    <location>
        <begin position="286"/>
        <end position="304"/>
    </location>
</feature>
<sequence length="1162" mass="123970">MEEPQESTPLPPDSLESQSPFDLLEPPGAAGFLKLSRPCCYVFPGGRGDCAFFAVNGFNILVDGGSDPHSCFWKLVRHLDRVDALLLTHLGADSLPGVNSLLRRKVAELEEQEQPSEHLPNKLISPEVGVVFLNAPNGLKALQADPKMPRGYEPAVLTLQCLETLSITPEPLCRPAGPHIEPVTLFQKMGVGRLDLYVLNPVKGSKELEAFMRGWPGKGSNPKSSDMPLPCLVSVCALLVWRPASPQEKIVRVLFPGCTPQGKILESLEKLKHLDFLWHPAVSLSDLEKSDRQQSKHAENRESASKGSRPRSVILIEKSGHSDSKGQGLKVKTKGTDHAAPKGGKEGEDKAKPKDGDAIPKTPKSEKPAIKKEHPSGEGKEDQTTAATSKKEDTGEKKKDLGKKEPLAAKLKKDSKSEPKKEAKKEIQTEEKKQTKTPGKEMKKATSGSAHTGVEPKKTSGKTGTGKKDIAAPKKEAVNKRTKSKEPGNSKMSSAAEGATDLCKTSTQDTVSECETVREGSAKEEQQGGAGEENGGKMADGANTTTESVEQESAELFEAAHEGESRTVEEGGGDDLESPEQFRCTETLPDTGVVMASASPLLKSRLSDGNTNFDVTPTEYRLLDGAFVDGLLRVKSEDMSATPGVKMLDLDSRSNSAGQPSVYLSRCDASGMGEDTSQEGKAASRPTCFQKGAPATNPPSSQEKRSSFLLLSPLRDLFFDASPTATTTPSLPAELGSPQSTEVDESLSVSLEQGLLPVCESPRVETGDQSHVNGHGPELEHRPGMSLPLRNSQSVRAQGDRPGPHGLLHKVAPHDVDLCLVSPCEYKHFMVAQTQKTAVSTGLASHCSPNPSDHSDPSQELANPPADPEDHPPWKGLPTSVCESLLTASGLDTPPGTEDCPSIAADCGLDSDEDSSSMFVPQGPHDHPTAYSSVGGGCLFSGDPPPAPVKDLPPLPPQPGACMADPETEAHGKTVKNAEARSRKPSGVTQRSNSTNSSVLNSKATLRARSGIDAHSTPHITASSHRAGTNRHTIAGSVASKAGTTGGAWVCLDLAYLPSGPATSTVDAEFFRRVRSSYYIISGAEPGKEAILGSILNALLEGKAAWTGKTQVTLIPTFDSPVMHEWYQETHQRQRELNIMVLGSNSTVAMQEETFPACKVEF</sequence>
<feature type="compositionally biased region" description="Polar residues" evidence="1">
    <location>
        <begin position="1018"/>
        <end position="1031"/>
    </location>
</feature>
<dbReference type="GO" id="GO:0005829">
    <property type="term" value="C:cytosol"/>
    <property type="evidence" value="ECO:0007669"/>
    <property type="project" value="TreeGrafter"/>
</dbReference>
<dbReference type="InterPro" id="IPR057480">
    <property type="entry name" value="MAP1A/B/S-like_MBL"/>
</dbReference>
<evidence type="ECO:0000313" key="4">
    <source>
        <dbReference type="Proteomes" id="UP001046870"/>
    </source>
</evidence>
<gene>
    <name evidence="3" type="ORF">MATL_G00239660</name>
</gene>
<feature type="compositionally biased region" description="Basic and acidic residues" evidence="1">
    <location>
        <begin position="558"/>
        <end position="569"/>
    </location>
</feature>
<feature type="compositionally biased region" description="Low complexity" evidence="1">
    <location>
        <begin position="721"/>
        <end position="730"/>
    </location>
</feature>
<evidence type="ECO:0000259" key="2">
    <source>
        <dbReference type="Pfam" id="PF25281"/>
    </source>
</evidence>
<dbReference type="EMBL" id="JAFDVH010000022">
    <property type="protein sequence ID" value="KAG7456788.1"/>
    <property type="molecule type" value="Genomic_DNA"/>
</dbReference>
<feature type="compositionally biased region" description="Basic and acidic residues" evidence="1">
    <location>
        <begin position="515"/>
        <end position="526"/>
    </location>
</feature>
<dbReference type="GO" id="GO:0045202">
    <property type="term" value="C:synapse"/>
    <property type="evidence" value="ECO:0007669"/>
    <property type="project" value="TreeGrafter"/>
</dbReference>
<dbReference type="GO" id="GO:0007409">
    <property type="term" value="P:axonogenesis"/>
    <property type="evidence" value="ECO:0007669"/>
    <property type="project" value="TreeGrafter"/>
</dbReference>
<dbReference type="PANTHER" id="PTHR13843:SF11">
    <property type="entry name" value="MICROTUBULE-ASSOCIATED PROTEIN 1S"/>
    <property type="match status" value="1"/>
</dbReference>
<feature type="compositionally biased region" description="Basic and acidic residues" evidence="1">
    <location>
        <begin position="968"/>
        <end position="982"/>
    </location>
</feature>
<feature type="compositionally biased region" description="Polar residues" evidence="1">
    <location>
        <begin position="842"/>
        <end position="852"/>
    </location>
</feature>
<protein>
    <recommendedName>
        <fullName evidence="2">Microtubule-associated protein 1A/B/S-like MBL-like domain-containing protein</fullName>
    </recommendedName>
</protein>
<dbReference type="GO" id="GO:0008017">
    <property type="term" value="F:microtubule binding"/>
    <property type="evidence" value="ECO:0007669"/>
    <property type="project" value="InterPro"/>
</dbReference>
<dbReference type="GO" id="GO:0031114">
    <property type="term" value="P:regulation of microtubule depolymerization"/>
    <property type="evidence" value="ECO:0007669"/>
    <property type="project" value="TreeGrafter"/>
</dbReference>
<dbReference type="GO" id="GO:0005875">
    <property type="term" value="C:microtubule associated complex"/>
    <property type="evidence" value="ECO:0007669"/>
    <property type="project" value="TreeGrafter"/>
</dbReference>
<feature type="compositionally biased region" description="Polar residues" evidence="1">
    <location>
        <begin position="503"/>
        <end position="513"/>
    </location>
</feature>
<name>A0A9D3PGE5_MEGAT</name>
<dbReference type="GO" id="GO:0043025">
    <property type="term" value="C:neuronal cell body"/>
    <property type="evidence" value="ECO:0007669"/>
    <property type="project" value="TreeGrafter"/>
</dbReference>
<dbReference type="GO" id="GO:0005874">
    <property type="term" value="C:microtubule"/>
    <property type="evidence" value="ECO:0007669"/>
    <property type="project" value="InterPro"/>
</dbReference>
<feature type="compositionally biased region" description="Basic and acidic residues" evidence="1">
    <location>
        <begin position="466"/>
        <end position="488"/>
    </location>
</feature>
<feature type="region of interest" description="Disordered" evidence="1">
    <location>
        <begin position="286"/>
        <end position="580"/>
    </location>
</feature>
<dbReference type="InterPro" id="IPR036866">
    <property type="entry name" value="RibonucZ/Hydroxyglut_hydro"/>
</dbReference>
<feature type="compositionally biased region" description="Polar residues" evidence="1">
    <location>
        <begin position="737"/>
        <end position="748"/>
    </location>
</feature>
<proteinExistence type="predicted"/>
<dbReference type="SUPFAM" id="SSF56281">
    <property type="entry name" value="Metallo-hydrolase/oxidoreductase"/>
    <property type="match status" value="1"/>
</dbReference>
<feature type="region of interest" description="Disordered" evidence="1">
    <location>
        <begin position="1"/>
        <end position="21"/>
    </location>
</feature>
<keyword evidence="4" id="KW-1185">Reference proteome</keyword>
<dbReference type="GO" id="GO:0003779">
    <property type="term" value="F:actin binding"/>
    <property type="evidence" value="ECO:0007669"/>
    <property type="project" value="TreeGrafter"/>
</dbReference>
<dbReference type="OrthoDB" id="5371837at2759"/>
<feature type="domain" description="Microtubule-associated protein 1A/B/S-like MBL-like" evidence="2">
    <location>
        <begin position="19"/>
        <end position="288"/>
    </location>
</feature>
<dbReference type="Pfam" id="PF25281">
    <property type="entry name" value="MBL_MAP1B"/>
    <property type="match status" value="1"/>
</dbReference>
<evidence type="ECO:0000256" key="1">
    <source>
        <dbReference type="SAM" id="MobiDB-lite"/>
    </source>
</evidence>
<feature type="compositionally biased region" description="Basic and acidic residues" evidence="1">
    <location>
        <begin position="334"/>
        <end position="444"/>
    </location>
</feature>